<organism evidence="5 6">
    <name type="scientific">Halteria grandinella</name>
    <dbReference type="NCBI Taxonomy" id="5974"/>
    <lineage>
        <taxon>Eukaryota</taxon>
        <taxon>Sar</taxon>
        <taxon>Alveolata</taxon>
        <taxon>Ciliophora</taxon>
        <taxon>Intramacronucleata</taxon>
        <taxon>Spirotrichea</taxon>
        <taxon>Stichotrichia</taxon>
        <taxon>Sporadotrichida</taxon>
        <taxon>Halteriidae</taxon>
        <taxon>Halteria</taxon>
    </lineage>
</organism>
<protein>
    <recommendedName>
        <fullName evidence="4">DUF8003 domain-containing protein</fullName>
    </recommendedName>
</protein>
<dbReference type="Pfam" id="PF26010">
    <property type="entry name" value="DUF8003"/>
    <property type="match status" value="1"/>
</dbReference>
<dbReference type="OrthoDB" id="296921at2759"/>
<reference evidence="5" key="1">
    <citation type="submission" date="2019-06" db="EMBL/GenBank/DDBJ databases">
        <authorList>
            <person name="Zheng W."/>
        </authorList>
    </citation>
    <scope>NUCLEOTIDE SEQUENCE</scope>
    <source>
        <strain evidence="5">QDHG01</strain>
    </source>
</reference>
<feature type="region of interest" description="Disordered" evidence="1">
    <location>
        <begin position="1331"/>
        <end position="1382"/>
    </location>
</feature>
<feature type="region of interest" description="Disordered" evidence="1">
    <location>
        <begin position="22"/>
        <end position="60"/>
    </location>
</feature>
<gene>
    <name evidence="5" type="ORF">FGO68_gene15635</name>
</gene>
<proteinExistence type="predicted"/>
<feature type="compositionally biased region" description="Pro residues" evidence="1">
    <location>
        <begin position="27"/>
        <end position="60"/>
    </location>
</feature>
<keyword evidence="2" id="KW-0472">Membrane</keyword>
<evidence type="ECO:0000256" key="3">
    <source>
        <dbReference type="SAM" id="SignalP"/>
    </source>
</evidence>
<dbReference type="PANTHER" id="PTHR31513">
    <property type="entry name" value="EPHRIN TYPE-B RECEPTOR"/>
    <property type="match status" value="1"/>
</dbReference>
<dbReference type="InterPro" id="IPR058316">
    <property type="entry name" value="DUF8003"/>
</dbReference>
<comment type="caution">
    <text evidence="5">The sequence shown here is derived from an EMBL/GenBank/DDBJ whole genome shotgun (WGS) entry which is preliminary data.</text>
</comment>
<accession>A0A8J8T9I4</accession>
<feature type="transmembrane region" description="Helical" evidence="2">
    <location>
        <begin position="971"/>
        <end position="995"/>
    </location>
</feature>
<dbReference type="Proteomes" id="UP000785679">
    <property type="component" value="Unassembled WGS sequence"/>
</dbReference>
<evidence type="ECO:0000256" key="1">
    <source>
        <dbReference type="SAM" id="MobiDB-lite"/>
    </source>
</evidence>
<keyword evidence="2" id="KW-0812">Transmembrane</keyword>
<evidence type="ECO:0000259" key="4">
    <source>
        <dbReference type="Pfam" id="PF26010"/>
    </source>
</evidence>
<feature type="compositionally biased region" description="Polar residues" evidence="1">
    <location>
        <begin position="1364"/>
        <end position="1380"/>
    </location>
</feature>
<feature type="chain" id="PRO_5035218481" description="DUF8003 domain-containing protein" evidence="3">
    <location>
        <begin position="19"/>
        <end position="1720"/>
    </location>
</feature>
<feature type="transmembrane region" description="Helical" evidence="2">
    <location>
        <begin position="1579"/>
        <end position="1601"/>
    </location>
</feature>
<feature type="transmembrane region" description="Helical" evidence="2">
    <location>
        <begin position="1476"/>
        <end position="1502"/>
    </location>
</feature>
<feature type="transmembrane region" description="Helical" evidence="2">
    <location>
        <begin position="1514"/>
        <end position="1537"/>
    </location>
</feature>
<keyword evidence="3" id="KW-0732">Signal</keyword>
<dbReference type="EMBL" id="RRYP01000375">
    <property type="protein sequence ID" value="TNV87542.1"/>
    <property type="molecule type" value="Genomic_DNA"/>
</dbReference>
<feature type="signal peptide" evidence="3">
    <location>
        <begin position="1"/>
        <end position="18"/>
    </location>
</feature>
<evidence type="ECO:0000313" key="5">
    <source>
        <dbReference type="EMBL" id="TNV87542.1"/>
    </source>
</evidence>
<sequence>MSAKKLLLLSLAVLAVYGRRQLLYSDPPDPPGPDPPGPPDPPTPPDPPSPPDPPPNPPDPSNLCSAFDPAINTTCSLANLTVTWPSNQTLYVTYNGSIEFMNVTLTCSDACGINNDTGDIIDYRWDRPEECCRIVVNASGGNITIYGGTQYPPSNIRFGNIEMYSTEGIIKLDPISQIDATGMGFIRGPGFNSYMFGASYSGQSGYCDALSHVPLDAMYGSYFQMPNDSTTNLTEQLGSGAGTIDTIGGGRIVLQGKGLQLLGSVKASGFPNYTSNYTTQSNLTVGGSGGYISVNADGGKGSNSGGSGGRIIIDIYSGNYNSSYAIAQQKQPFSAQGGGNGSSSLCNYGAAGTIFYKNESKLLITGPPNFSSYNAYPLTKTLVKGADPRNLTGDFQQLNTLVLNTSSQASFAMYNSSDQTIFVSIQQIIITQGSSFYSHSAASQGIQINASQIVVTQSSEVLTKNARNTTFNVQNFSLDQTCAIFAGQYLNLVGNNIFINGSIQMMSTQSGEIYHYASASQYSQLVIMVSNLFILDQLQNPSKQISIQTDLIFLYSQGDAVISGSIKPQMLQNTCTLDESAEVFSFVQSQLELPLNEALILLNYQSQFNLNMQVPISMWDLQKYILSNFTYSIITLGSLNISQPTKIQTSRFGAYANTFRIDGTIDASGRGCNGGQGLGRGKSANKLCTATGGSHGGMGGVAATMPKGQLLYGSSKNTPKRLKDVTDVCNEYQSLPYGNFDSYSALEGSGGGGLTPQLAQDAGSGGGYIWIQSQTLILTQALLNADGGPSNEGQETGVGAGAGGTIFLAMNQLFGSGNLSTVGGDASQTGGGGGSGGRVKFYFFSWFQKDMNNNMTNITDPGIITKTQGGSGGTSVQVGQEGTVWSTPCAPGYYGLFCVKCTNGTYKTEYSNIECKKCESMPLEALESGAGEYFIFGESSPMCQYRCRSGYAPFDQNHKCLTNLQLFFDNMGGVSIFVIIVLATIFAISAIIYFLSTKNKNESIESDENLNRLRMKFEELDFVQRDVHQHICRVYLMGNNELTSPWVLPITPPVQLRNRVYLDRYEEFAKKINRADIRNKKERCLSRLLPFLYPPLKPLYNKYKRREHYYSFKKSFIAEADKIDFWRSQQDQMNIEFRFTSSDDYTLGCLDFLDVKRTKDAFDKIPLPMTILLSGNGAFNKPFQINRHDPLVRSINYYCDDTVMWDMFLSNLNSQLLTLSTNNFTFLVRYRLYKILDYIQMYSRKLFESKGMRLSLWLLEAQSLAKLGGTKHGSFVDRLDQEEDYYILSQDYLRKKKELMTKLIDYWRTETFYNDDKVFKLALVITKNDQYHQQSPGGSNGNGGSPSSSPNSRKYTSKRRNSPAGFQQNRYSNETPTNGMTEGGLHSYENYIQLLVGSVREIHIDPSRVKIFKTYKNGLLPQASTGDEFSQAVGKDFTEQESLKQTAKHILKQTWMAFPTFVRTVTLRHDGVVKNFVYAAIFYIIFIFIDITFTTVFIISNANSSTSYRVQINLFIWFYPFACILSPALGVISVMLCKPFFYRAMAYMNSLALFANVMSYVIAEAVIDTNDNIMSRLGYIWFLILGKLAIAQLLSLQIAYFKNPKYHKYTEKLAFMIKEESTESNGIVHQQSQRGINNQNPSGIHMEMLLDENNMILESGNSSPMRKIPLMGNNRSGNYQYNYQTREGGSRIMGGGTPCGDNTGRANIDRTVSFVSDQSD</sequence>
<keyword evidence="6" id="KW-1185">Reference proteome</keyword>
<name>A0A8J8T9I4_HALGN</name>
<feature type="transmembrane region" description="Helical" evidence="2">
    <location>
        <begin position="1544"/>
        <end position="1567"/>
    </location>
</feature>
<feature type="domain" description="DUF8003" evidence="4">
    <location>
        <begin position="885"/>
        <end position="955"/>
    </location>
</feature>
<evidence type="ECO:0000313" key="6">
    <source>
        <dbReference type="Proteomes" id="UP000785679"/>
    </source>
</evidence>
<keyword evidence="2" id="KW-1133">Transmembrane helix</keyword>
<evidence type="ECO:0000256" key="2">
    <source>
        <dbReference type="SAM" id="Phobius"/>
    </source>
</evidence>
<dbReference type="PANTHER" id="PTHR31513:SF2">
    <property type="entry name" value="MRAZ"/>
    <property type="match status" value="1"/>
</dbReference>